<sequence length="136" mass="15968">MKVFFVFVILSAFFSMIYAKTVKERLMDFRHVSDTEPSPEALAALQAHDNKRMSQLQVMIEDRRRQLMDHKNGRRHLNVDEHATVADQADVYTRKLAQMRSETALDKEEKLREMIDSFKHMNRMDYIDFGKSGLDG</sequence>
<proteinExistence type="predicted"/>
<dbReference type="HOGENOM" id="CLU_1879469_0_0_1"/>
<dbReference type="RefSeq" id="XP_002179395.1">
    <property type="nucleotide sequence ID" value="XM_002179359.1"/>
</dbReference>
<dbReference type="GeneID" id="7200320"/>
<dbReference type="InParanoid" id="B7FWJ9"/>
<keyword evidence="1" id="KW-0732">Signal</keyword>
<reference evidence="2 3" key="1">
    <citation type="journal article" date="2008" name="Nature">
        <title>The Phaeodactylum genome reveals the evolutionary history of diatom genomes.</title>
        <authorList>
            <person name="Bowler C."/>
            <person name="Allen A.E."/>
            <person name="Badger J.H."/>
            <person name="Grimwood J."/>
            <person name="Jabbari K."/>
            <person name="Kuo A."/>
            <person name="Maheswari U."/>
            <person name="Martens C."/>
            <person name="Maumus F."/>
            <person name="Otillar R.P."/>
            <person name="Rayko E."/>
            <person name="Salamov A."/>
            <person name="Vandepoele K."/>
            <person name="Beszteri B."/>
            <person name="Gruber A."/>
            <person name="Heijde M."/>
            <person name="Katinka M."/>
            <person name="Mock T."/>
            <person name="Valentin K."/>
            <person name="Verret F."/>
            <person name="Berges J.A."/>
            <person name="Brownlee C."/>
            <person name="Cadoret J.P."/>
            <person name="Chiovitti A."/>
            <person name="Choi C.J."/>
            <person name="Coesel S."/>
            <person name="De Martino A."/>
            <person name="Detter J.C."/>
            <person name="Durkin C."/>
            <person name="Falciatore A."/>
            <person name="Fournet J."/>
            <person name="Haruta M."/>
            <person name="Huysman M.J."/>
            <person name="Jenkins B.D."/>
            <person name="Jiroutova K."/>
            <person name="Jorgensen R.E."/>
            <person name="Joubert Y."/>
            <person name="Kaplan A."/>
            <person name="Kroger N."/>
            <person name="Kroth P.G."/>
            <person name="La Roche J."/>
            <person name="Lindquist E."/>
            <person name="Lommer M."/>
            <person name="Martin-Jezequel V."/>
            <person name="Lopez P.J."/>
            <person name="Lucas S."/>
            <person name="Mangogna M."/>
            <person name="McGinnis K."/>
            <person name="Medlin L.K."/>
            <person name="Montsant A."/>
            <person name="Oudot-Le Secq M.P."/>
            <person name="Napoli C."/>
            <person name="Obornik M."/>
            <person name="Parker M.S."/>
            <person name="Petit J.L."/>
            <person name="Porcel B.M."/>
            <person name="Poulsen N."/>
            <person name="Robison M."/>
            <person name="Rychlewski L."/>
            <person name="Rynearson T.A."/>
            <person name="Schmutz J."/>
            <person name="Shapiro H."/>
            <person name="Siaut M."/>
            <person name="Stanley M."/>
            <person name="Sussman M.R."/>
            <person name="Taylor A.R."/>
            <person name="Vardi A."/>
            <person name="von Dassow P."/>
            <person name="Vyverman W."/>
            <person name="Willis A."/>
            <person name="Wyrwicz L.S."/>
            <person name="Rokhsar D.S."/>
            <person name="Weissenbach J."/>
            <person name="Armbrust E.V."/>
            <person name="Green B.R."/>
            <person name="Van de Peer Y."/>
            <person name="Grigoriev I.V."/>
        </authorList>
    </citation>
    <scope>NUCLEOTIDE SEQUENCE [LARGE SCALE GENOMIC DNA]</scope>
    <source>
        <strain evidence="2 3">CCAP 1055/1</strain>
    </source>
</reference>
<dbReference type="EMBL" id="CM000609">
    <property type="protein sequence ID" value="EEC49218.1"/>
    <property type="molecule type" value="Genomic_DNA"/>
</dbReference>
<evidence type="ECO:0000313" key="2">
    <source>
        <dbReference type="EMBL" id="EEC49218.1"/>
    </source>
</evidence>
<gene>
    <name evidence="2" type="ORF">PHATRDRAFT_45130</name>
</gene>
<dbReference type="KEGG" id="pti:PHATRDRAFT_45130"/>
<dbReference type="Proteomes" id="UP000000759">
    <property type="component" value="Chromosome 6"/>
</dbReference>
<dbReference type="PaxDb" id="2850-Phatr45130"/>
<accession>B7FWJ9</accession>
<feature type="signal peptide" evidence="1">
    <location>
        <begin position="1"/>
        <end position="19"/>
    </location>
</feature>
<reference evidence="3" key="2">
    <citation type="submission" date="2008-08" db="EMBL/GenBank/DDBJ databases">
        <authorList>
            <consortium name="Diatom Consortium"/>
            <person name="Grigoriev I."/>
            <person name="Grimwood J."/>
            <person name="Kuo A."/>
            <person name="Otillar R.P."/>
            <person name="Salamov A."/>
            <person name="Detter J.C."/>
            <person name="Lindquist E."/>
            <person name="Shapiro H."/>
            <person name="Lucas S."/>
            <person name="Glavina del Rio T."/>
            <person name="Pitluck S."/>
            <person name="Rokhsar D."/>
            <person name="Bowler C."/>
        </authorList>
    </citation>
    <scope>GENOME REANNOTATION</scope>
    <source>
        <strain evidence="3">CCAP 1055/1</strain>
    </source>
</reference>
<dbReference type="AlphaFoldDB" id="B7FWJ9"/>
<name>B7FWJ9_PHATC</name>
<evidence type="ECO:0000313" key="3">
    <source>
        <dbReference type="Proteomes" id="UP000000759"/>
    </source>
</evidence>
<organism evidence="2 3">
    <name type="scientific">Phaeodactylum tricornutum (strain CCAP 1055/1)</name>
    <dbReference type="NCBI Taxonomy" id="556484"/>
    <lineage>
        <taxon>Eukaryota</taxon>
        <taxon>Sar</taxon>
        <taxon>Stramenopiles</taxon>
        <taxon>Ochrophyta</taxon>
        <taxon>Bacillariophyta</taxon>
        <taxon>Bacillariophyceae</taxon>
        <taxon>Bacillariophycidae</taxon>
        <taxon>Naviculales</taxon>
        <taxon>Phaeodactylaceae</taxon>
        <taxon>Phaeodactylum</taxon>
    </lineage>
</organism>
<protein>
    <submittedName>
        <fullName evidence="2">Uncharacterized protein</fullName>
    </submittedName>
</protein>
<evidence type="ECO:0000256" key="1">
    <source>
        <dbReference type="SAM" id="SignalP"/>
    </source>
</evidence>
<feature type="chain" id="PRO_5002855535" evidence="1">
    <location>
        <begin position="20"/>
        <end position="136"/>
    </location>
</feature>
<keyword evidence="3" id="KW-1185">Reference proteome</keyword>